<comment type="caution">
    <text evidence="3">The sequence shown here is derived from an EMBL/GenBank/DDBJ whole genome shotgun (WGS) entry which is preliminary data.</text>
</comment>
<sequence>MSTFDLTNMSMQGTEPETDCIVPRINLRDEVFAFIDGKWVNEIYLQQPSASHWKFPGKSAQSEWSILEENRALWEENHVLWIENRMLWEENKALQRLRSENEAAQVLYTDAIQQSLKRENKLFPFFQEGRVDFQVNPGNRALQVVREKNRALEDFQQGNKAIPITWKGQTPITVHEESKAVSSHLSMDTDAITAVEEVSPGSASEYGHEAPKSIAPTQDKTESAPRMQGEHENLWALQNLYKSLHIFLKVNNLLGEKQGYHVLYDVNRSFKEDYNKLKLQLNAVRNTVSEITDQMEMLEREIIDITSLMYEEAEEQVVTEHQLGEM</sequence>
<feature type="non-terminal residue" evidence="3">
    <location>
        <position position="326"/>
    </location>
</feature>
<proteinExistence type="predicted"/>
<accession>A0A7L1MY72</accession>
<feature type="coiled-coil region" evidence="1">
    <location>
        <begin position="267"/>
        <end position="301"/>
    </location>
</feature>
<evidence type="ECO:0000256" key="2">
    <source>
        <dbReference type="SAM" id="MobiDB-lite"/>
    </source>
</evidence>
<protein>
    <submittedName>
        <fullName evidence="3">SPERT protein</fullName>
    </submittedName>
</protein>
<feature type="non-terminal residue" evidence="3">
    <location>
        <position position="1"/>
    </location>
</feature>
<evidence type="ECO:0000256" key="1">
    <source>
        <dbReference type="SAM" id="Coils"/>
    </source>
</evidence>
<evidence type="ECO:0000313" key="3">
    <source>
        <dbReference type="EMBL" id="NXN92252.1"/>
    </source>
</evidence>
<evidence type="ECO:0000313" key="4">
    <source>
        <dbReference type="Proteomes" id="UP000565785"/>
    </source>
</evidence>
<dbReference type="Proteomes" id="UP000565785">
    <property type="component" value="Unassembled WGS sequence"/>
</dbReference>
<dbReference type="PANTHER" id="PTHR21533:SF17">
    <property type="entry name" value="PROTEIN CHIBBY HOMOLOG 3"/>
    <property type="match status" value="1"/>
</dbReference>
<organism evidence="3 4">
    <name type="scientific">Rhinopomastus cyanomelas</name>
    <name type="common">Common scimitarbill</name>
    <dbReference type="NCBI Taxonomy" id="113115"/>
    <lineage>
        <taxon>Eukaryota</taxon>
        <taxon>Metazoa</taxon>
        <taxon>Chordata</taxon>
        <taxon>Craniata</taxon>
        <taxon>Vertebrata</taxon>
        <taxon>Euteleostomi</taxon>
        <taxon>Archelosauria</taxon>
        <taxon>Archosauria</taxon>
        <taxon>Dinosauria</taxon>
        <taxon>Saurischia</taxon>
        <taxon>Theropoda</taxon>
        <taxon>Coelurosauria</taxon>
        <taxon>Aves</taxon>
        <taxon>Neognathae</taxon>
        <taxon>Neoaves</taxon>
        <taxon>Telluraves</taxon>
        <taxon>Coraciimorphae</taxon>
        <taxon>Bucerotiformes</taxon>
        <taxon>Rhinopomastidae</taxon>
        <taxon>Rhinopomastus</taxon>
    </lineage>
</organism>
<keyword evidence="4" id="KW-1185">Reference proteome</keyword>
<dbReference type="PANTHER" id="PTHR21533">
    <property type="entry name" value="LEUCINE-RICH PROTEIN"/>
    <property type="match status" value="1"/>
</dbReference>
<dbReference type="AlphaFoldDB" id="A0A7L1MY72"/>
<keyword evidence="1" id="KW-0175">Coiled coil</keyword>
<feature type="region of interest" description="Disordered" evidence="2">
    <location>
        <begin position="200"/>
        <end position="223"/>
    </location>
</feature>
<dbReference type="EMBL" id="VXBP01000939">
    <property type="protein sequence ID" value="NXN92252.1"/>
    <property type="molecule type" value="Genomic_DNA"/>
</dbReference>
<reference evidence="3 4" key="1">
    <citation type="submission" date="2019-09" db="EMBL/GenBank/DDBJ databases">
        <title>Bird 10,000 Genomes (B10K) Project - Family phase.</title>
        <authorList>
            <person name="Zhang G."/>
        </authorList>
    </citation>
    <scope>NUCLEOTIDE SEQUENCE [LARGE SCALE GENOMIC DNA]</scope>
    <source>
        <strain evidence="3">B10K-DU-002-35</strain>
        <tissue evidence="3">Muscle</tissue>
    </source>
</reference>
<gene>
    <name evidence="3" type="primary">Spert</name>
    <name evidence="3" type="ORF">RHICYA_R13005</name>
</gene>
<name>A0A7L1MY72_RHICY</name>
<dbReference type="OrthoDB" id="9025135at2759"/>